<gene>
    <name evidence="5" type="primary">rplJ</name>
    <name evidence="6" type="ORF">UT34_C0001G0423</name>
</gene>
<evidence type="ECO:0000256" key="5">
    <source>
        <dbReference type="HAMAP-Rule" id="MF_00362"/>
    </source>
</evidence>
<dbReference type="HAMAP" id="MF_00362">
    <property type="entry name" value="Ribosomal_uL10"/>
    <property type="match status" value="1"/>
</dbReference>
<name>A0A0G0MT87_9BACT</name>
<comment type="caution">
    <text evidence="6">The sequence shown here is derived from an EMBL/GenBank/DDBJ whole genome shotgun (WGS) entry which is preliminary data.</text>
</comment>
<dbReference type="InterPro" id="IPR043141">
    <property type="entry name" value="Ribosomal_uL10-like_sf"/>
</dbReference>
<proteinExistence type="inferred from homology"/>
<reference evidence="6 7" key="1">
    <citation type="journal article" date="2015" name="Nature">
        <title>rRNA introns, odd ribosomes, and small enigmatic genomes across a large radiation of phyla.</title>
        <authorList>
            <person name="Brown C.T."/>
            <person name="Hug L.A."/>
            <person name="Thomas B.C."/>
            <person name="Sharon I."/>
            <person name="Castelle C.J."/>
            <person name="Singh A."/>
            <person name="Wilkins M.J."/>
            <person name="Williams K.H."/>
            <person name="Banfield J.F."/>
        </authorList>
    </citation>
    <scope>NUCLEOTIDE SEQUENCE [LARGE SCALE GENOMIC DNA]</scope>
</reference>
<evidence type="ECO:0000256" key="1">
    <source>
        <dbReference type="ARBA" id="ARBA00008889"/>
    </source>
</evidence>
<dbReference type="STRING" id="1619100.UT34_C0001G0423"/>
<dbReference type="PANTHER" id="PTHR11560">
    <property type="entry name" value="39S RIBOSOMAL PROTEIN L10, MITOCHONDRIAL"/>
    <property type="match status" value="1"/>
</dbReference>
<dbReference type="InterPro" id="IPR047865">
    <property type="entry name" value="Ribosomal_uL10_bac_type"/>
</dbReference>
<comment type="similarity">
    <text evidence="1 5">Belongs to the universal ribosomal protein uL10 family.</text>
</comment>
<protein>
    <recommendedName>
        <fullName evidence="4 5">Large ribosomal subunit protein uL10</fullName>
    </recommendedName>
</protein>
<dbReference type="Pfam" id="PF00466">
    <property type="entry name" value="Ribosomal_L10"/>
    <property type="match status" value="1"/>
</dbReference>
<dbReference type="Proteomes" id="UP000034799">
    <property type="component" value="Unassembled WGS sequence"/>
</dbReference>
<comment type="function">
    <text evidence="5">Forms part of the ribosomal stalk, playing a central role in the interaction of the ribosome with GTP-bound translation factors.</text>
</comment>
<accession>A0A0G0MT87</accession>
<evidence type="ECO:0000256" key="4">
    <source>
        <dbReference type="ARBA" id="ARBA00035202"/>
    </source>
</evidence>
<keyword evidence="5" id="KW-0699">rRNA-binding</keyword>
<dbReference type="GO" id="GO:0006412">
    <property type="term" value="P:translation"/>
    <property type="evidence" value="ECO:0007669"/>
    <property type="project" value="UniProtKB-UniRule"/>
</dbReference>
<dbReference type="EMBL" id="LBWK01000001">
    <property type="protein sequence ID" value="KKR06383.1"/>
    <property type="molecule type" value="Genomic_DNA"/>
</dbReference>
<dbReference type="InterPro" id="IPR001790">
    <property type="entry name" value="Ribosomal_uL10"/>
</dbReference>
<keyword evidence="3 5" id="KW-0687">Ribonucleoprotein</keyword>
<dbReference type="SUPFAM" id="SSF160369">
    <property type="entry name" value="Ribosomal protein L10-like"/>
    <property type="match status" value="1"/>
</dbReference>
<evidence type="ECO:0000256" key="2">
    <source>
        <dbReference type="ARBA" id="ARBA00022980"/>
    </source>
</evidence>
<dbReference type="Gene3D" id="6.10.250.290">
    <property type="match status" value="1"/>
</dbReference>
<dbReference type="NCBIfam" id="NF000955">
    <property type="entry name" value="PRK00099.1-1"/>
    <property type="match status" value="1"/>
</dbReference>
<evidence type="ECO:0000313" key="7">
    <source>
        <dbReference type="Proteomes" id="UP000034799"/>
    </source>
</evidence>
<comment type="subunit">
    <text evidence="5">Part of the ribosomal stalk of the 50S ribosomal subunit. The N-terminus interacts with L11 and the large rRNA to form the base of the stalk. The C-terminus forms an elongated spine to which L12 dimers bind in a sequential fashion forming a multimeric L10(L12)X complex.</text>
</comment>
<sequence length="174" mass="19055">MSKNRTQKGELLTQYLDMIKSNSGYLLVDTSGLDTLTITNFKMKLNEVGANYAVIKNSVFKIALQETNQPVETQTFDGPTAVISYSEDPTAAAKLVKELQKTSEKFNAKLGTINGSYINADRVMQLADIPSREELLAKLLGSMNAPLTGVMNAITGNIRGFTMVLKQLSEKEAK</sequence>
<dbReference type="InterPro" id="IPR022973">
    <property type="entry name" value="Ribosomal_uL10_bac"/>
</dbReference>
<keyword evidence="5" id="KW-0694">RNA-binding</keyword>
<dbReference type="GO" id="GO:0070180">
    <property type="term" value="F:large ribosomal subunit rRNA binding"/>
    <property type="evidence" value="ECO:0007669"/>
    <property type="project" value="UniProtKB-UniRule"/>
</dbReference>
<evidence type="ECO:0000313" key="6">
    <source>
        <dbReference type="EMBL" id="KKR06383.1"/>
    </source>
</evidence>
<dbReference type="PATRIC" id="fig|1619100.3.peg.430"/>
<organism evidence="6 7">
    <name type="scientific">candidate division WS6 bacterium GW2011_GWF2_39_15</name>
    <dbReference type="NCBI Taxonomy" id="1619100"/>
    <lineage>
        <taxon>Bacteria</taxon>
        <taxon>Candidatus Dojkabacteria</taxon>
    </lineage>
</organism>
<dbReference type="GO" id="GO:0005840">
    <property type="term" value="C:ribosome"/>
    <property type="evidence" value="ECO:0007669"/>
    <property type="project" value="UniProtKB-KW"/>
</dbReference>
<dbReference type="AlphaFoldDB" id="A0A0G0MT87"/>
<keyword evidence="2 5" id="KW-0689">Ribosomal protein</keyword>
<dbReference type="GO" id="GO:1990904">
    <property type="term" value="C:ribonucleoprotein complex"/>
    <property type="evidence" value="ECO:0007669"/>
    <property type="project" value="UniProtKB-KW"/>
</dbReference>
<evidence type="ECO:0000256" key="3">
    <source>
        <dbReference type="ARBA" id="ARBA00023274"/>
    </source>
</evidence>
<dbReference type="Gene3D" id="3.30.70.1730">
    <property type="match status" value="1"/>
</dbReference>
<dbReference type="CDD" id="cd05797">
    <property type="entry name" value="Ribosomal_L10"/>
    <property type="match status" value="1"/>
</dbReference>